<dbReference type="RefSeq" id="WP_115360360.1">
    <property type="nucleotide sequence ID" value="NZ_CP038012.1"/>
</dbReference>
<sequence length="480" mass="55534">MKKITKALVLLLLTNALLIYVHYQEANDSTKGNIDQLTYDQEIEMINRNDELIIRHHFSNLPQNRLEIVWPEESEQRTCHLEGEDTCSRLDNHVTAFTEGEETRQSISYVMPKNDSTVEGNMFTSVYATLHKANANTTIIHLADEINKGGMWITGLREVGNKSLDLIDYTLFLGEGAVPDLYWQRKRRNIVYSSDRVTIYSSNQSVHPEEVQKIENMLTIIDAPHTTIMLSDEHKLITSDRFIITEKKQMNIAVHQYVLNQFYKMYETSIEDKLAVEIAASFILNEEMGAESSRNAYNVLLSHLTSVEIKQITDKIQERHGQALDAGVLTQVFEEVTGYQTSFFTKNSQLDGQTYPLLLESPQVIIVSGTDRLEKRAVVMNNQVYYPISVVMKKLGYTVTWNDHSLYIENGTRKYRFPMRDYFYVYNQKRYATQSIPFERIENEFYFVESAMIRIFQLEIKKTSKDIEIMPIAILSEGDS</sequence>
<dbReference type="Proteomes" id="UP000254519">
    <property type="component" value="Unassembled WGS sequence"/>
</dbReference>
<protein>
    <recommendedName>
        <fullName evidence="4">Copper amine oxidase N-terminal domain</fullName>
    </recommendedName>
</protein>
<dbReference type="EMBL" id="UGYZ01000002">
    <property type="protein sequence ID" value="SUJ00287.1"/>
    <property type="molecule type" value="Genomic_DNA"/>
</dbReference>
<reference evidence="2 3" key="1">
    <citation type="submission" date="2018-06" db="EMBL/GenBank/DDBJ databases">
        <authorList>
            <consortium name="Pathogen Informatics"/>
            <person name="Doyle S."/>
        </authorList>
    </citation>
    <scope>NUCLEOTIDE SEQUENCE [LARGE SCALE GENOMIC DNA]</scope>
    <source>
        <strain evidence="3">ATCC 11859 / DSM 33 / NCIB 8841 / NCTC 4822</strain>
    </source>
</reference>
<evidence type="ECO:0008006" key="4">
    <source>
        <dbReference type="Google" id="ProtNLM"/>
    </source>
</evidence>
<accession>A0A380BGT5</accession>
<evidence type="ECO:0000256" key="1">
    <source>
        <dbReference type="SAM" id="SignalP"/>
    </source>
</evidence>
<name>A0A380BGT5_SPOPA</name>
<evidence type="ECO:0000313" key="2">
    <source>
        <dbReference type="EMBL" id="SUJ00287.1"/>
    </source>
</evidence>
<keyword evidence="1" id="KW-0732">Signal</keyword>
<proteinExistence type="predicted"/>
<keyword evidence="3" id="KW-1185">Reference proteome</keyword>
<feature type="chain" id="PRO_5039223781" description="Copper amine oxidase N-terminal domain" evidence="1">
    <location>
        <begin position="27"/>
        <end position="480"/>
    </location>
</feature>
<gene>
    <name evidence="2" type="ORF">NCTC4822_00932</name>
</gene>
<feature type="signal peptide" evidence="1">
    <location>
        <begin position="1"/>
        <end position="26"/>
    </location>
</feature>
<dbReference type="OrthoDB" id="2431422at2"/>
<organism evidence="2 3">
    <name type="scientific">Sporosarcina pasteurii</name>
    <name type="common">Bacillus pasteurii</name>
    <dbReference type="NCBI Taxonomy" id="1474"/>
    <lineage>
        <taxon>Bacteria</taxon>
        <taxon>Bacillati</taxon>
        <taxon>Bacillota</taxon>
        <taxon>Bacilli</taxon>
        <taxon>Bacillales</taxon>
        <taxon>Caryophanaceae</taxon>
        <taxon>Sporosarcina</taxon>
    </lineage>
</organism>
<dbReference type="AlphaFoldDB" id="A0A380BGT5"/>
<evidence type="ECO:0000313" key="3">
    <source>
        <dbReference type="Proteomes" id="UP000254519"/>
    </source>
</evidence>